<sequence length="400" mass="43227">MSESCNETCGTCSDDDCDERKENPVDFSEKPHELSKIKKVIGVVSGKGGVGKSLVTSLMAVTMNRRGYKTAILDADITGPSIPKAFGINTKAMPSELGLFPIASKTDIEIMSINLLLENETDPVIWRGPIIANTVKQFWTDVIWGNVDYMFIDMPPGTGDVPLTVFQSLPVDGIIIVTSPQELVSMIVSKAVKMAEVMHIPVIGVVENMSYFECPDCGKKHQIFGESHIEEVAKEHGIDLIAKMPIDTSLAGACDKGMIELFDGTWLDHIADTLEMNGEKKMKIAVASDNGLVTGHFGHCESFMIFDAENNKIVKSEAVPNPGHKPGFLPNFLHDMGVNVIISGGMGGGAVDIFNEKNIEVITGASGKAEDSANSYLQGMLESTGSICHEHQHSDECGEH</sequence>
<feature type="binding site" evidence="6">
    <location>
        <begin position="46"/>
        <end position="53"/>
    </location>
    <ligand>
        <name>ATP</name>
        <dbReference type="ChEBI" id="CHEBI:30616"/>
    </ligand>
</feature>
<proteinExistence type="inferred from homology"/>
<evidence type="ECO:0000256" key="5">
    <source>
        <dbReference type="ARBA" id="ARBA00023014"/>
    </source>
</evidence>
<dbReference type="RefSeq" id="WP_148565631.1">
    <property type="nucleotide sequence ID" value="NZ_RXYA01000001.1"/>
</dbReference>
<evidence type="ECO:0000256" key="4">
    <source>
        <dbReference type="ARBA" id="ARBA00023004"/>
    </source>
</evidence>
<dbReference type="OrthoDB" id="9809679at2"/>
<dbReference type="InterPro" id="IPR044304">
    <property type="entry name" value="NUBPL-like"/>
</dbReference>
<keyword evidence="6" id="KW-0378">Hydrolase</keyword>
<reference evidence="8" key="1">
    <citation type="submission" date="2019-10" db="EMBL/GenBank/DDBJ databases">
        <authorList>
            <person name="Ross D.E."/>
            <person name="Gulliver D."/>
        </authorList>
    </citation>
    <scope>NUCLEOTIDE SEQUENCE</scope>
    <source>
        <strain evidence="8">DER-2019</strain>
    </source>
</reference>
<dbReference type="SUPFAM" id="SSF52540">
    <property type="entry name" value="P-loop containing nucleoside triphosphate hydrolases"/>
    <property type="match status" value="1"/>
</dbReference>
<dbReference type="InterPro" id="IPR033913">
    <property type="entry name" value="MTH1175_dom"/>
</dbReference>
<keyword evidence="3 6" id="KW-0067">ATP-binding</keyword>
<keyword evidence="2 6" id="KW-0547">Nucleotide-binding</keyword>
<dbReference type="AlphaFoldDB" id="A0A923HUV9"/>
<evidence type="ECO:0000259" key="7">
    <source>
        <dbReference type="Pfam" id="PF02579"/>
    </source>
</evidence>
<evidence type="ECO:0000313" key="8">
    <source>
        <dbReference type="EMBL" id="MBC3887019.1"/>
    </source>
</evidence>
<feature type="domain" description="Dinitrogenase iron-molybdenum cofactor biosynthesis" evidence="7">
    <location>
        <begin position="290"/>
        <end position="377"/>
    </location>
</feature>
<comment type="function">
    <text evidence="6">Binds and transfers iron-sulfur (Fe-S) clusters to target apoproteins. Can hydrolyze ATP.</text>
</comment>
<protein>
    <recommendedName>
        <fullName evidence="6">Iron-sulfur cluster carrier protein</fullName>
    </recommendedName>
</protein>
<dbReference type="PANTHER" id="PTHR42961:SF2">
    <property type="entry name" value="IRON-SULFUR PROTEIN NUBPL"/>
    <property type="match status" value="1"/>
</dbReference>
<comment type="subunit">
    <text evidence="6">Homodimer.</text>
</comment>
<gene>
    <name evidence="8" type="ORF">GH810_01645</name>
</gene>
<dbReference type="InterPro" id="IPR033756">
    <property type="entry name" value="YlxH/NBP35"/>
</dbReference>
<name>A0A923HUV9_9FIRM</name>
<comment type="caution">
    <text evidence="8">The sequence shown here is derived from an EMBL/GenBank/DDBJ whole genome shotgun (WGS) entry which is preliminary data.</text>
</comment>
<dbReference type="InterPro" id="IPR019591">
    <property type="entry name" value="Mrp/NBP35_ATP-bd"/>
</dbReference>
<dbReference type="SUPFAM" id="SSF53146">
    <property type="entry name" value="Nitrogenase accessory factor-like"/>
    <property type="match status" value="1"/>
</dbReference>
<dbReference type="GO" id="GO:0046872">
    <property type="term" value="F:metal ion binding"/>
    <property type="evidence" value="ECO:0007669"/>
    <property type="project" value="UniProtKB-KW"/>
</dbReference>
<dbReference type="GO" id="GO:0016226">
    <property type="term" value="P:iron-sulfur cluster assembly"/>
    <property type="evidence" value="ECO:0007669"/>
    <property type="project" value="InterPro"/>
</dbReference>
<dbReference type="CDD" id="cd02037">
    <property type="entry name" value="Mrp_NBP35"/>
    <property type="match status" value="1"/>
</dbReference>
<dbReference type="FunFam" id="3.40.50.300:FF:001119">
    <property type="entry name" value="Iron-sulfur cluster carrier protein"/>
    <property type="match status" value="1"/>
</dbReference>
<dbReference type="GO" id="GO:0005524">
    <property type="term" value="F:ATP binding"/>
    <property type="evidence" value="ECO:0007669"/>
    <property type="project" value="UniProtKB-UniRule"/>
</dbReference>
<dbReference type="GO" id="GO:0051539">
    <property type="term" value="F:4 iron, 4 sulfur cluster binding"/>
    <property type="evidence" value="ECO:0007669"/>
    <property type="project" value="TreeGrafter"/>
</dbReference>
<dbReference type="GO" id="GO:0140663">
    <property type="term" value="F:ATP-dependent FeS chaperone activity"/>
    <property type="evidence" value="ECO:0007669"/>
    <property type="project" value="InterPro"/>
</dbReference>
<dbReference type="CDD" id="cd00851">
    <property type="entry name" value="MTH1175"/>
    <property type="match status" value="1"/>
</dbReference>
<dbReference type="Gene3D" id="3.30.420.130">
    <property type="entry name" value="Dinitrogenase iron-molybdenum cofactor biosynthesis domain"/>
    <property type="match status" value="1"/>
</dbReference>
<dbReference type="InterPro" id="IPR003731">
    <property type="entry name" value="Di-Nase_FeMo-co_biosynth"/>
</dbReference>
<dbReference type="InterPro" id="IPR027417">
    <property type="entry name" value="P-loop_NTPase"/>
</dbReference>
<keyword evidence="5 6" id="KW-0411">Iron-sulfur</keyword>
<dbReference type="EMBL" id="WJBD01000001">
    <property type="protein sequence ID" value="MBC3887019.1"/>
    <property type="molecule type" value="Genomic_DNA"/>
</dbReference>
<keyword evidence="1 6" id="KW-0479">Metal-binding</keyword>
<dbReference type="Proteomes" id="UP000616595">
    <property type="component" value="Unassembled WGS sequence"/>
</dbReference>
<dbReference type="Pfam" id="PF10609">
    <property type="entry name" value="ParA"/>
    <property type="match status" value="1"/>
</dbReference>
<evidence type="ECO:0000256" key="1">
    <source>
        <dbReference type="ARBA" id="ARBA00022723"/>
    </source>
</evidence>
<evidence type="ECO:0000256" key="3">
    <source>
        <dbReference type="ARBA" id="ARBA00022840"/>
    </source>
</evidence>
<dbReference type="Gene3D" id="3.40.50.300">
    <property type="entry name" value="P-loop containing nucleotide triphosphate hydrolases"/>
    <property type="match status" value="1"/>
</dbReference>
<keyword evidence="4 6" id="KW-0408">Iron</keyword>
<evidence type="ECO:0000256" key="2">
    <source>
        <dbReference type="ARBA" id="ARBA00022741"/>
    </source>
</evidence>
<dbReference type="GO" id="GO:0016887">
    <property type="term" value="F:ATP hydrolysis activity"/>
    <property type="evidence" value="ECO:0007669"/>
    <property type="project" value="UniProtKB-UniRule"/>
</dbReference>
<reference evidence="8" key="2">
    <citation type="submission" date="2020-10" db="EMBL/GenBank/DDBJ databases">
        <title>Comparative genomics of the Acetobacterium genus.</title>
        <authorList>
            <person name="Marshall C."/>
            <person name="May H."/>
            <person name="Norman S."/>
        </authorList>
    </citation>
    <scope>NUCLEOTIDE SEQUENCE</scope>
    <source>
        <strain evidence="8">DER-2019</strain>
    </source>
</reference>
<dbReference type="NCBIfam" id="NF041136">
    <property type="entry name" value="MrpORP"/>
    <property type="match status" value="1"/>
</dbReference>
<keyword evidence="9" id="KW-1185">Reference proteome</keyword>
<evidence type="ECO:0000313" key="9">
    <source>
        <dbReference type="Proteomes" id="UP000616595"/>
    </source>
</evidence>
<accession>A0A923HUV9</accession>
<comment type="similarity">
    <text evidence="6">Belongs to the Mrp/NBP35 ATP-binding proteins family.</text>
</comment>
<organism evidence="8 9">
    <name type="scientific">Acetobacterium paludosum</name>
    <dbReference type="NCBI Taxonomy" id="52693"/>
    <lineage>
        <taxon>Bacteria</taxon>
        <taxon>Bacillati</taxon>
        <taxon>Bacillota</taxon>
        <taxon>Clostridia</taxon>
        <taxon>Eubacteriales</taxon>
        <taxon>Eubacteriaceae</taxon>
        <taxon>Acetobacterium</taxon>
    </lineage>
</organism>
<dbReference type="PANTHER" id="PTHR42961">
    <property type="entry name" value="IRON-SULFUR PROTEIN NUBPL"/>
    <property type="match status" value="1"/>
</dbReference>
<dbReference type="HAMAP" id="MF_02040">
    <property type="entry name" value="Mrp_NBP35"/>
    <property type="match status" value="1"/>
</dbReference>
<evidence type="ECO:0000256" key="6">
    <source>
        <dbReference type="HAMAP-Rule" id="MF_02040"/>
    </source>
</evidence>
<dbReference type="Pfam" id="PF02579">
    <property type="entry name" value="Nitro_FeMo-Co"/>
    <property type="match status" value="1"/>
</dbReference>
<dbReference type="InterPro" id="IPR036105">
    <property type="entry name" value="DiNase_FeMo-co_biosyn_sf"/>
</dbReference>